<organism evidence="2 3">
    <name type="scientific">Desulfoferula mesophila</name>
    <dbReference type="NCBI Taxonomy" id="3058419"/>
    <lineage>
        <taxon>Bacteria</taxon>
        <taxon>Pseudomonadati</taxon>
        <taxon>Thermodesulfobacteriota</taxon>
        <taxon>Desulfarculia</taxon>
        <taxon>Desulfarculales</taxon>
        <taxon>Desulfarculaceae</taxon>
        <taxon>Desulfoferula</taxon>
    </lineage>
</organism>
<gene>
    <name evidence="2" type="ORF">FAK_00100</name>
</gene>
<proteinExistence type="predicted"/>
<keyword evidence="3" id="KW-1185">Reference proteome</keyword>
<evidence type="ECO:0000313" key="3">
    <source>
        <dbReference type="Proteomes" id="UP001366166"/>
    </source>
</evidence>
<sequence>MPEPRKTPGAPALLATLLAAAVLLFSGYARGADQAPAKPAAETSAAEAQGDPAALLQEALGSLKEGREEEAQAQISRAAEALWEKLPLKLARTVLVAEPAKGYGIYKPRKDNVYLMASPDRPVFPGRGQPIYIYMKPLNYGLKSLPDGSREISFAMDVELLDAQGKELFGKKNFMKVNTISQGYKREFFLNVTLNLKGAPIGAYELRLTLKDLVKKQQAVATVPVRLALAQPEKK</sequence>
<dbReference type="EMBL" id="AP028679">
    <property type="protein sequence ID" value="BEQ12944.1"/>
    <property type="molecule type" value="Genomic_DNA"/>
</dbReference>
<accession>A0AAU9ECD0</accession>
<feature type="chain" id="PRO_5044020871" description="Lipoprotein" evidence="1">
    <location>
        <begin position="32"/>
        <end position="235"/>
    </location>
</feature>
<evidence type="ECO:0008006" key="4">
    <source>
        <dbReference type="Google" id="ProtNLM"/>
    </source>
</evidence>
<dbReference type="AlphaFoldDB" id="A0AAU9ECD0"/>
<dbReference type="RefSeq" id="WP_338604003.1">
    <property type="nucleotide sequence ID" value="NZ_AP028679.1"/>
</dbReference>
<feature type="signal peptide" evidence="1">
    <location>
        <begin position="1"/>
        <end position="31"/>
    </location>
</feature>
<protein>
    <recommendedName>
        <fullName evidence="4">Lipoprotein</fullName>
    </recommendedName>
</protein>
<evidence type="ECO:0000256" key="1">
    <source>
        <dbReference type="SAM" id="SignalP"/>
    </source>
</evidence>
<keyword evidence="1" id="KW-0732">Signal</keyword>
<reference evidence="3" key="1">
    <citation type="journal article" date="2023" name="Arch. Microbiol.">
        <title>Desulfoferula mesophilus gen. nov. sp. nov., a mesophilic sulfate-reducing bacterium isolated from a brackish lake sediment.</title>
        <authorList>
            <person name="Watanabe T."/>
            <person name="Yabe T."/>
            <person name="Tsuji J.M."/>
            <person name="Fukui M."/>
        </authorList>
    </citation>
    <scope>NUCLEOTIDE SEQUENCE [LARGE SCALE GENOMIC DNA]</scope>
    <source>
        <strain evidence="3">12FAK</strain>
    </source>
</reference>
<name>A0AAU9ECD0_9BACT</name>
<dbReference type="Proteomes" id="UP001366166">
    <property type="component" value="Chromosome"/>
</dbReference>
<evidence type="ECO:0000313" key="2">
    <source>
        <dbReference type="EMBL" id="BEQ12944.1"/>
    </source>
</evidence>
<dbReference type="KEGG" id="dmp:FAK_00100"/>